<reference evidence="3" key="1">
    <citation type="submission" date="2021-05" db="EMBL/GenBank/DDBJ databases">
        <authorList>
            <person name="Tigano A."/>
        </authorList>
    </citation>
    <scope>NUCLEOTIDE SEQUENCE</scope>
</reference>
<feature type="transmembrane region" description="Helical" evidence="2">
    <location>
        <begin position="6"/>
        <end position="25"/>
    </location>
</feature>
<dbReference type="EMBL" id="CAJRST010014446">
    <property type="protein sequence ID" value="CAG5929247.1"/>
    <property type="molecule type" value="Genomic_DNA"/>
</dbReference>
<proteinExistence type="predicted"/>
<keyword evidence="2" id="KW-1133">Transmembrane helix</keyword>
<evidence type="ECO:0000256" key="1">
    <source>
        <dbReference type="SAM" id="MobiDB-lite"/>
    </source>
</evidence>
<gene>
    <name evidence="3" type="ORF">MMEN_LOCUS12880</name>
</gene>
<feature type="compositionally biased region" description="Basic and acidic residues" evidence="1">
    <location>
        <begin position="133"/>
        <end position="142"/>
    </location>
</feature>
<organism evidence="3 4">
    <name type="scientific">Menidia menidia</name>
    <name type="common">Atlantic silverside</name>
    <dbReference type="NCBI Taxonomy" id="238744"/>
    <lineage>
        <taxon>Eukaryota</taxon>
        <taxon>Metazoa</taxon>
        <taxon>Chordata</taxon>
        <taxon>Craniata</taxon>
        <taxon>Vertebrata</taxon>
        <taxon>Euteleostomi</taxon>
        <taxon>Actinopterygii</taxon>
        <taxon>Neopterygii</taxon>
        <taxon>Teleostei</taxon>
        <taxon>Neoteleostei</taxon>
        <taxon>Acanthomorphata</taxon>
        <taxon>Ovalentaria</taxon>
        <taxon>Atherinomorphae</taxon>
        <taxon>Atheriniformes</taxon>
        <taxon>Atherinopsidae</taxon>
        <taxon>Menidiinae</taxon>
        <taxon>Menidia</taxon>
    </lineage>
</organism>
<feature type="compositionally biased region" description="Basic and acidic residues" evidence="1">
    <location>
        <begin position="70"/>
        <end position="83"/>
    </location>
</feature>
<evidence type="ECO:0000313" key="4">
    <source>
        <dbReference type="Proteomes" id="UP000677803"/>
    </source>
</evidence>
<evidence type="ECO:0000313" key="3">
    <source>
        <dbReference type="EMBL" id="CAG5929247.1"/>
    </source>
</evidence>
<dbReference type="Proteomes" id="UP000677803">
    <property type="component" value="Unassembled WGS sequence"/>
</dbReference>
<comment type="caution">
    <text evidence="3">The sequence shown here is derived from an EMBL/GenBank/DDBJ whole genome shotgun (WGS) entry which is preliminary data.</text>
</comment>
<keyword evidence="2" id="KW-0812">Transmembrane</keyword>
<keyword evidence="2" id="KW-0472">Membrane</keyword>
<dbReference type="AlphaFoldDB" id="A0A8S4BBL6"/>
<feature type="compositionally biased region" description="Acidic residues" evidence="1">
    <location>
        <begin position="84"/>
        <end position="109"/>
    </location>
</feature>
<dbReference type="OrthoDB" id="8950237at2759"/>
<sequence length="202" mass="22000">MGSPGTVTTLFVILLVLVVLLIFLYKKLNREANNEYTVHRLVYKEGGLRDRARGAVFAVESSLGIQLWPRGDEVGEEMERVEEGQVEDGDSEGVETNEEEKEDEVEGDSTDQSGNAKEKSGDNSSLDSSEAGDQDRLLKEPEEKDETGEEREENQEKAEVEQAKADASGGTGLLINLKQFSGSAIWSEEGRGEGMGGDVTAL</sequence>
<evidence type="ECO:0000256" key="2">
    <source>
        <dbReference type="SAM" id="Phobius"/>
    </source>
</evidence>
<feature type="compositionally biased region" description="Acidic residues" evidence="1">
    <location>
        <begin position="143"/>
        <end position="153"/>
    </location>
</feature>
<feature type="region of interest" description="Disordered" evidence="1">
    <location>
        <begin position="70"/>
        <end position="172"/>
    </location>
</feature>
<protein>
    <submittedName>
        <fullName evidence="3">(Atlantic silverside) hypothetical protein</fullName>
    </submittedName>
</protein>
<name>A0A8S4BBL6_9TELE</name>
<keyword evidence="4" id="KW-1185">Reference proteome</keyword>
<feature type="compositionally biased region" description="Basic and acidic residues" evidence="1">
    <location>
        <begin position="154"/>
        <end position="164"/>
    </location>
</feature>
<accession>A0A8S4BBL6</accession>